<protein>
    <submittedName>
        <fullName evidence="1">Uncharacterized protein</fullName>
    </submittedName>
</protein>
<dbReference type="RefSeq" id="WP_264849330.1">
    <property type="nucleotide sequence ID" value="NZ_BRXR01000001.1"/>
</dbReference>
<evidence type="ECO:0000313" key="2">
    <source>
        <dbReference type="Proteomes" id="UP001208567"/>
    </source>
</evidence>
<sequence length="104" mass="12240">MFNIEDLMSEDFSTYPEEVQEFMVEYNEKLKEVIKKEIIEDTANKMLKDIDKSNETFVNVLGEILENGFKGLNKMSTRSLVNMYLEKKDEEAFMKLLEKVNSLI</sequence>
<keyword evidence="2" id="KW-1185">Reference proteome</keyword>
<accession>A0ABQ5N4D5</accession>
<comment type="caution">
    <text evidence="1">The sequence shown here is derived from an EMBL/GenBank/DDBJ whole genome shotgun (WGS) entry which is preliminary data.</text>
</comment>
<evidence type="ECO:0000313" key="1">
    <source>
        <dbReference type="EMBL" id="GLC30064.1"/>
    </source>
</evidence>
<reference evidence="1 2" key="1">
    <citation type="journal article" date="2024" name="Int. J. Syst. Evol. Microbiol.">
        <title>Clostridium omnivorum sp. nov., isolated from anoxic soil under the treatment of reductive soil disinfestation.</title>
        <authorList>
            <person name="Ueki A."/>
            <person name="Tonouchi A."/>
            <person name="Kaku N."/>
            <person name="Honma S."/>
            <person name="Ueki K."/>
        </authorList>
    </citation>
    <scope>NUCLEOTIDE SEQUENCE [LARGE SCALE GENOMIC DNA]</scope>
    <source>
        <strain evidence="1 2">E14</strain>
    </source>
</reference>
<name>A0ABQ5N4D5_9CLOT</name>
<gene>
    <name evidence="1" type="ORF">bsdE14_14740</name>
</gene>
<organism evidence="1 2">
    <name type="scientific">Clostridium omnivorum</name>
    <dbReference type="NCBI Taxonomy" id="1604902"/>
    <lineage>
        <taxon>Bacteria</taxon>
        <taxon>Bacillati</taxon>
        <taxon>Bacillota</taxon>
        <taxon>Clostridia</taxon>
        <taxon>Eubacteriales</taxon>
        <taxon>Clostridiaceae</taxon>
        <taxon>Clostridium</taxon>
    </lineage>
</organism>
<proteinExistence type="predicted"/>
<dbReference type="Proteomes" id="UP001208567">
    <property type="component" value="Unassembled WGS sequence"/>
</dbReference>
<dbReference type="EMBL" id="BRXR01000001">
    <property type="protein sequence ID" value="GLC30064.1"/>
    <property type="molecule type" value="Genomic_DNA"/>
</dbReference>